<feature type="region of interest" description="Disordered" evidence="1">
    <location>
        <begin position="1"/>
        <end position="178"/>
    </location>
</feature>
<feature type="compositionally biased region" description="Basic and acidic residues" evidence="1">
    <location>
        <begin position="127"/>
        <end position="140"/>
    </location>
</feature>
<evidence type="ECO:0000313" key="2">
    <source>
        <dbReference type="Proteomes" id="UP000038045"/>
    </source>
</evidence>
<feature type="compositionally biased region" description="Basic residues" evidence="1">
    <location>
        <begin position="83"/>
        <end position="104"/>
    </location>
</feature>
<accession>A0A0N4Z2Y2</accession>
<dbReference type="Proteomes" id="UP000038045">
    <property type="component" value="Unplaced"/>
</dbReference>
<dbReference type="AlphaFoldDB" id="A0A0N4Z2Y2"/>
<reference evidence="3" key="1">
    <citation type="submission" date="2017-02" db="UniProtKB">
        <authorList>
            <consortium name="WormBaseParasite"/>
        </authorList>
    </citation>
    <scope>IDENTIFICATION</scope>
</reference>
<feature type="compositionally biased region" description="Gly residues" evidence="1">
    <location>
        <begin position="43"/>
        <end position="54"/>
    </location>
</feature>
<organism evidence="2 3">
    <name type="scientific">Parastrongyloides trichosuri</name>
    <name type="common">Possum-specific nematode worm</name>
    <dbReference type="NCBI Taxonomy" id="131310"/>
    <lineage>
        <taxon>Eukaryota</taxon>
        <taxon>Metazoa</taxon>
        <taxon>Ecdysozoa</taxon>
        <taxon>Nematoda</taxon>
        <taxon>Chromadorea</taxon>
        <taxon>Rhabditida</taxon>
        <taxon>Tylenchina</taxon>
        <taxon>Panagrolaimomorpha</taxon>
        <taxon>Strongyloidoidea</taxon>
        <taxon>Strongyloididae</taxon>
        <taxon>Parastrongyloides</taxon>
    </lineage>
</organism>
<keyword evidence="2" id="KW-1185">Reference proteome</keyword>
<evidence type="ECO:0000256" key="1">
    <source>
        <dbReference type="SAM" id="MobiDB-lite"/>
    </source>
</evidence>
<feature type="compositionally biased region" description="Basic and acidic residues" evidence="1">
    <location>
        <begin position="27"/>
        <end position="40"/>
    </location>
</feature>
<protein>
    <submittedName>
        <fullName evidence="3">PE-PGRS family protein</fullName>
    </submittedName>
</protein>
<dbReference type="WBParaSite" id="PTRK_0000126500.1">
    <property type="protein sequence ID" value="PTRK_0000126500.1"/>
    <property type="gene ID" value="PTRK_0000126500"/>
</dbReference>
<sequence length="178" mass="17946">MRQPGRGADRPGRGAGRFAAAGSEAVGRGRHDGLDPDPRRSSGGPGRRGLGQRGGADHPPRPVAGGGGLHPQVGGPADYGRGHPGHPRRRHLGARGRGGGRGRGRSSGPHRQPDAVAAAHSGGAEGRAAEQADRLRSGRDRGHHQGAPDQRLPQAGGAEPDPGGDLGPVAGALTSFNR</sequence>
<name>A0A0N4Z2Y2_PARTI</name>
<evidence type="ECO:0000313" key="3">
    <source>
        <dbReference type="WBParaSite" id="PTRK_0000126500.1"/>
    </source>
</evidence>
<proteinExistence type="predicted"/>